<evidence type="ECO:0000256" key="1">
    <source>
        <dbReference type="ARBA" id="ARBA00004141"/>
    </source>
</evidence>
<feature type="transmembrane region" description="Helical" evidence="6">
    <location>
        <begin position="85"/>
        <end position="105"/>
    </location>
</feature>
<evidence type="ECO:0000313" key="7">
    <source>
        <dbReference type="EMBL" id="ONK70894.1"/>
    </source>
</evidence>
<dbReference type="Gramene" id="ONK70894">
    <property type="protein sequence ID" value="ONK70894"/>
    <property type="gene ID" value="A4U43_C04F2620"/>
</dbReference>
<accession>A0A5P1EYE9</accession>
<reference evidence="8" key="1">
    <citation type="journal article" date="2017" name="Nat. Commun.">
        <title>The asparagus genome sheds light on the origin and evolution of a young Y chromosome.</title>
        <authorList>
            <person name="Harkess A."/>
            <person name="Zhou J."/>
            <person name="Xu C."/>
            <person name="Bowers J.E."/>
            <person name="Van der Hulst R."/>
            <person name="Ayyampalayam S."/>
            <person name="Mercati F."/>
            <person name="Riccardi P."/>
            <person name="McKain M.R."/>
            <person name="Kakrana A."/>
            <person name="Tang H."/>
            <person name="Ray J."/>
            <person name="Groenendijk J."/>
            <person name="Arikit S."/>
            <person name="Mathioni S.M."/>
            <person name="Nakano M."/>
            <person name="Shan H."/>
            <person name="Telgmann-Rauber A."/>
            <person name="Kanno A."/>
            <person name="Yue Z."/>
            <person name="Chen H."/>
            <person name="Li W."/>
            <person name="Chen Y."/>
            <person name="Xu X."/>
            <person name="Zhang Y."/>
            <person name="Luo S."/>
            <person name="Chen H."/>
            <person name="Gao J."/>
            <person name="Mao Z."/>
            <person name="Pires J.C."/>
            <person name="Luo M."/>
            <person name="Kudrna D."/>
            <person name="Wing R.A."/>
            <person name="Meyers B.C."/>
            <person name="Yi K."/>
            <person name="Kong H."/>
            <person name="Lavrijsen P."/>
            <person name="Sunseri F."/>
            <person name="Falavigna A."/>
            <person name="Ye Y."/>
            <person name="Leebens-Mack J.H."/>
            <person name="Chen G."/>
        </authorList>
    </citation>
    <scope>NUCLEOTIDE SEQUENCE [LARGE SCALE GENOMIC DNA]</scope>
    <source>
        <strain evidence="8">cv. DH0086</strain>
    </source>
</reference>
<keyword evidence="4 6" id="KW-0472">Membrane</keyword>
<keyword evidence="3 6" id="KW-1133">Transmembrane helix</keyword>
<proteinExistence type="predicted"/>
<keyword evidence="8" id="KW-1185">Reference proteome</keyword>
<feature type="region of interest" description="Disordered" evidence="5">
    <location>
        <begin position="184"/>
        <end position="234"/>
    </location>
</feature>
<dbReference type="GO" id="GO:0016020">
    <property type="term" value="C:membrane"/>
    <property type="evidence" value="ECO:0007669"/>
    <property type="project" value="UniProtKB-SubCell"/>
</dbReference>
<protein>
    <recommendedName>
        <fullName evidence="9">Tetraspanin family protein</fullName>
    </recommendedName>
</protein>
<comment type="subcellular location">
    <subcellularLocation>
        <location evidence="1">Membrane</location>
        <topology evidence="1">Multi-pass membrane protein</topology>
    </subcellularLocation>
</comment>
<evidence type="ECO:0000313" key="8">
    <source>
        <dbReference type="Proteomes" id="UP000243459"/>
    </source>
</evidence>
<evidence type="ECO:0000256" key="6">
    <source>
        <dbReference type="SAM" id="Phobius"/>
    </source>
</evidence>
<dbReference type="EMBL" id="CM007384">
    <property type="protein sequence ID" value="ONK70894.1"/>
    <property type="molecule type" value="Genomic_DNA"/>
</dbReference>
<evidence type="ECO:0000256" key="4">
    <source>
        <dbReference type="ARBA" id="ARBA00023136"/>
    </source>
</evidence>
<feature type="transmembrane region" description="Helical" evidence="6">
    <location>
        <begin position="12"/>
        <end position="31"/>
    </location>
</feature>
<gene>
    <name evidence="7" type="ORF">A4U43_C04F2620</name>
</gene>
<evidence type="ECO:0008006" key="9">
    <source>
        <dbReference type="Google" id="ProtNLM"/>
    </source>
</evidence>
<evidence type="ECO:0000256" key="5">
    <source>
        <dbReference type="SAM" id="MobiDB-lite"/>
    </source>
</evidence>
<sequence length="234" mass="26367">MRPSILQSSTSSFLKFLNYLQTFAGAFVLLYSLWMLNDWNRHGVDKSSAPWFVYTMMAFGVFMCLIALVGYIAAGVVNGFCLCSYAVFILILILIEAGLMADLLFNEHWEEDFPHDATEELKSLRAFIEANIDIFKWVAVTLVVVQTLSLLLAIILRSIVPLRRMDNESNEDFTGMRSPLLNLEGGLPSPSNSVDRTTIQPDSWSSRMRDKYGFVPSPLSNDTTTGKISDDQRK</sequence>
<dbReference type="OrthoDB" id="1542002at2759"/>
<feature type="transmembrane region" description="Helical" evidence="6">
    <location>
        <begin position="51"/>
        <end position="73"/>
    </location>
</feature>
<dbReference type="Pfam" id="PF00335">
    <property type="entry name" value="Tetraspanin"/>
    <property type="match status" value="1"/>
</dbReference>
<name>A0A5P1EYE9_ASPOF</name>
<dbReference type="AlphaFoldDB" id="A0A5P1EYE9"/>
<feature type="transmembrane region" description="Helical" evidence="6">
    <location>
        <begin position="134"/>
        <end position="156"/>
    </location>
</feature>
<evidence type="ECO:0000256" key="3">
    <source>
        <dbReference type="ARBA" id="ARBA00022989"/>
    </source>
</evidence>
<feature type="compositionally biased region" description="Polar residues" evidence="5">
    <location>
        <begin position="189"/>
        <end position="206"/>
    </location>
</feature>
<dbReference type="OMA" id="DAINGCC"/>
<feature type="compositionally biased region" description="Polar residues" evidence="5">
    <location>
        <begin position="218"/>
        <end position="227"/>
    </location>
</feature>
<organism evidence="7 8">
    <name type="scientific">Asparagus officinalis</name>
    <name type="common">Garden asparagus</name>
    <dbReference type="NCBI Taxonomy" id="4686"/>
    <lineage>
        <taxon>Eukaryota</taxon>
        <taxon>Viridiplantae</taxon>
        <taxon>Streptophyta</taxon>
        <taxon>Embryophyta</taxon>
        <taxon>Tracheophyta</taxon>
        <taxon>Spermatophyta</taxon>
        <taxon>Magnoliopsida</taxon>
        <taxon>Liliopsida</taxon>
        <taxon>Asparagales</taxon>
        <taxon>Asparagaceae</taxon>
        <taxon>Asparagoideae</taxon>
        <taxon>Asparagus</taxon>
    </lineage>
</organism>
<keyword evidence="2 6" id="KW-0812">Transmembrane</keyword>
<dbReference type="InterPro" id="IPR018499">
    <property type="entry name" value="Tetraspanin/Peripherin"/>
</dbReference>
<evidence type="ECO:0000256" key="2">
    <source>
        <dbReference type="ARBA" id="ARBA00022692"/>
    </source>
</evidence>
<dbReference type="Proteomes" id="UP000243459">
    <property type="component" value="Chromosome 4"/>
</dbReference>